<keyword evidence="3" id="KW-1185">Reference proteome</keyword>
<protein>
    <recommendedName>
        <fullName evidence="1">Bridge-like lipid transfer protein family member 1 C-terminal domain-containing protein</fullName>
    </recommendedName>
</protein>
<accession>A0AAV8ZYH4</accession>
<dbReference type="InterPro" id="IPR056742">
    <property type="entry name" value="BLTP1_C"/>
</dbReference>
<organism evidence="2 3">
    <name type="scientific">Rhamnusium bicolor</name>
    <dbReference type="NCBI Taxonomy" id="1586634"/>
    <lineage>
        <taxon>Eukaryota</taxon>
        <taxon>Metazoa</taxon>
        <taxon>Ecdysozoa</taxon>
        <taxon>Arthropoda</taxon>
        <taxon>Hexapoda</taxon>
        <taxon>Insecta</taxon>
        <taxon>Pterygota</taxon>
        <taxon>Neoptera</taxon>
        <taxon>Endopterygota</taxon>
        <taxon>Coleoptera</taxon>
        <taxon>Polyphaga</taxon>
        <taxon>Cucujiformia</taxon>
        <taxon>Chrysomeloidea</taxon>
        <taxon>Cerambycidae</taxon>
        <taxon>Lepturinae</taxon>
        <taxon>Rhagiini</taxon>
        <taxon>Rhamnusium</taxon>
    </lineage>
</organism>
<feature type="domain" description="Bridge-like lipid transfer protein family member 1 C-terminal" evidence="1">
    <location>
        <begin position="10"/>
        <end position="68"/>
    </location>
</feature>
<evidence type="ECO:0000259" key="1">
    <source>
        <dbReference type="Pfam" id="PF25040"/>
    </source>
</evidence>
<evidence type="ECO:0000313" key="2">
    <source>
        <dbReference type="EMBL" id="KAJ8972135.1"/>
    </source>
</evidence>
<dbReference type="EMBL" id="JANEYF010000117">
    <property type="protein sequence ID" value="KAJ8972135.1"/>
    <property type="molecule type" value="Genomic_DNA"/>
</dbReference>
<name>A0AAV8ZYH4_9CUCU</name>
<dbReference type="AlphaFoldDB" id="A0AAV8ZYH4"/>
<dbReference type="Pfam" id="PF25040">
    <property type="entry name" value="BLTP1_C"/>
    <property type="match status" value="1"/>
</dbReference>
<evidence type="ECO:0000313" key="3">
    <source>
        <dbReference type="Proteomes" id="UP001162156"/>
    </source>
</evidence>
<dbReference type="Proteomes" id="UP001162156">
    <property type="component" value="Unassembled WGS sequence"/>
</dbReference>
<sequence>MGRSLLLDSFAAEQPLTSSPFQTTNSTLSQSTISQKPQEPNIDLELDVKVFINSGKCVLHTKDPVREEEIKL</sequence>
<reference evidence="2" key="1">
    <citation type="journal article" date="2023" name="Insect Mol. Biol.">
        <title>Genome sequencing provides insights into the evolution of gene families encoding plant cell wall-degrading enzymes in longhorned beetles.</title>
        <authorList>
            <person name="Shin N.R."/>
            <person name="Okamura Y."/>
            <person name="Kirsch R."/>
            <person name="Pauchet Y."/>
        </authorList>
    </citation>
    <scope>NUCLEOTIDE SEQUENCE</scope>
    <source>
        <strain evidence="2">RBIC_L_NR</strain>
    </source>
</reference>
<gene>
    <name evidence="2" type="ORF">NQ314_000361</name>
</gene>
<proteinExistence type="predicted"/>
<comment type="caution">
    <text evidence="2">The sequence shown here is derived from an EMBL/GenBank/DDBJ whole genome shotgun (WGS) entry which is preliminary data.</text>
</comment>